<name>A0ABT3T9I2_9GAMM</name>
<dbReference type="CDD" id="cd00779">
    <property type="entry name" value="ProRS_core_prok"/>
    <property type="match status" value="1"/>
</dbReference>
<dbReference type="Pfam" id="PF00587">
    <property type="entry name" value="tRNA-synt_2b"/>
    <property type="match status" value="1"/>
</dbReference>
<evidence type="ECO:0000313" key="13">
    <source>
        <dbReference type="Proteomes" id="UP001143304"/>
    </source>
</evidence>
<evidence type="ECO:0000256" key="9">
    <source>
        <dbReference type="ARBA" id="ARBA00047671"/>
    </source>
</evidence>
<dbReference type="InterPro" id="IPR045864">
    <property type="entry name" value="aa-tRNA-synth_II/BPL/LPL"/>
</dbReference>
<comment type="subunit">
    <text evidence="2 10">Homodimer.</text>
</comment>
<dbReference type="RefSeq" id="WP_279250182.1">
    <property type="nucleotide sequence ID" value="NZ_SHNO01000001.1"/>
</dbReference>
<dbReference type="SUPFAM" id="SSF52954">
    <property type="entry name" value="Class II aaRS ABD-related"/>
    <property type="match status" value="1"/>
</dbReference>
<dbReference type="PANTHER" id="PTHR42753">
    <property type="entry name" value="MITOCHONDRIAL RIBOSOME PROTEIN L39/PROLYL-TRNA LIGASE FAMILY MEMBER"/>
    <property type="match status" value="1"/>
</dbReference>
<keyword evidence="7 10" id="KW-0648">Protein biosynthesis</keyword>
<dbReference type="InterPro" id="IPR050062">
    <property type="entry name" value="Pro-tRNA_synthetase"/>
</dbReference>
<evidence type="ECO:0000256" key="7">
    <source>
        <dbReference type="ARBA" id="ARBA00022917"/>
    </source>
</evidence>
<proteinExistence type="inferred from homology"/>
<dbReference type="InterPro" id="IPR044140">
    <property type="entry name" value="ProRS_anticodon_short"/>
</dbReference>
<dbReference type="NCBIfam" id="TIGR00409">
    <property type="entry name" value="proS_fam_II"/>
    <property type="match status" value="1"/>
</dbReference>
<comment type="caution">
    <text evidence="12">The sequence shown here is derived from an EMBL/GenBank/DDBJ whole genome shotgun (WGS) entry which is preliminary data.</text>
</comment>
<dbReference type="Gene3D" id="3.40.50.800">
    <property type="entry name" value="Anticodon-binding domain"/>
    <property type="match status" value="1"/>
</dbReference>
<dbReference type="CDD" id="cd00861">
    <property type="entry name" value="ProRS_anticodon_short"/>
    <property type="match status" value="1"/>
</dbReference>
<dbReference type="InterPro" id="IPR007214">
    <property type="entry name" value="YbaK/aa-tRNA-synth-assoc-dom"/>
</dbReference>
<evidence type="ECO:0000256" key="6">
    <source>
        <dbReference type="ARBA" id="ARBA00022840"/>
    </source>
</evidence>
<evidence type="ECO:0000256" key="4">
    <source>
        <dbReference type="ARBA" id="ARBA00022598"/>
    </source>
</evidence>
<dbReference type="PROSITE" id="PS50862">
    <property type="entry name" value="AA_TRNA_LIGASE_II"/>
    <property type="match status" value="1"/>
</dbReference>
<keyword evidence="6 10" id="KW-0067">ATP-binding</keyword>
<dbReference type="NCBIfam" id="NF006625">
    <property type="entry name" value="PRK09194.1"/>
    <property type="match status" value="1"/>
</dbReference>
<organism evidence="12 13">
    <name type="scientific">Candidatus Marimicrobium litorale</name>
    <dbReference type="NCBI Taxonomy" id="2518991"/>
    <lineage>
        <taxon>Bacteria</taxon>
        <taxon>Pseudomonadati</taxon>
        <taxon>Pseudomonadota</taxon>
        <taxon>Gammaproteobacteria</taxon>
        <taxon>Cellvibrionales</taxon>
        <taxon>Halieaceae</taxon>
        <taxon>Marimicrobium</taxon>
    </lineage>
</organism>
<dbReference type="InterPro" id="IPR002316">
    <property type="entry name" value="Pro-tRNA-ligase_IIa"/>
</dbReference>
<evidence type="ECO:0000259" key="11">
    <source>
        <dbReference type="PROSITE" id="PS50862"/>
    </source>
</evidence>
<comment type="function">
    <text evidence="10">Catalyzes the attachment of proline to tRNA(Pro) in a two-step reaction: proline is first activated by ATP to form Pro-AMP and then transferred to the acceptor end of tRNA(Pro). As ProRS can inadvertently accommodate and process non-cognate amino acids such as alanine and cysteine, to avoid such errors it has two additional distinct editing activities against alanine. One activity is designated as 'pretransfer' editing and involves the tRNA(Pro)-independent hydrolysis of activated Ala-AMP. The other activity is designated 'posttransfer' editing and involves deacylation of mischarged Ala-tRNA(Pro). The misacylated Cys-tRNA(Pro) is not edited by ProRS.</text>
</comment>
<keyword evidence="5 10" id="KW-0547">Nucleotide-binding</keyword>
<dbReference type="PANTHER" id="PTHR42753:SF2">
    <property type="entry name" value="PROLINE--TRNA LIGASE"/>
    <property type="match status" value="1"/>
</dbReference>
<evidence type="ECO:0000313" key="12">
    <source>
        <dbReference type="EMBL" id="MCX2978485.1"/>
    </source>
</evidence>
<dbReference type="InterPro" id="IPR002314">
    <property type="entry name" value="aa-tRNA-synt_IIb"/>
</dbReference>
<evidence type="ECO:0000256" key="3">
    <source>
        <dbReference type="ARBA" id="ARBA00022490"/>
    </source>
</evidence>
<accession>A0ABT3T9I2</accession>
<keyword evidence="4 10" id="KW-0436">Ligase</keyword>
<comment type="similarity">
    <text evidence="10">Belongs to the class-II aminoacyl-tRNA synthetase family. ProS type 1 subfamily.</text>
</comment>
<comment type="domain">
    <text evidence="10">Consists of three domains: the N-terminal catalytic domain, the editing domain and the C-terminal anticodon-binding domain.</text>
</comment>
<dbReference type="Proteomes" id="UP001143304">
    <property type="component" value="Unassembled WGS sequence"/>
</dbReference>
<keyword evidence="13" id="KW-1185">Reference proteome</keyword>
<reference evidence="12" key="1">
    <citation type="submission" date="2019-02" db="EMBL/GenBank/DDBJ databases">
        <authorList>
            <person name="Li S.-H."/>
        </authorList>
    </citation>
    <scope>NUCLEOTIDE SEQUENCE</scope>
    <source>
        <strain evidence="12">IMCC11814</strain>
    </source>
</reference>
<evidence type="ECO:0000256" key="5">
    <source>
        <dbReference type="ARBA" id="ARBA00022741"/>
    </source>
</evidence>
<protein>
    <recommendedName>
        <fullName evidence="10">Proline--tRNA ligase</fullName>
        <ecNumber evidence="10">6.1.1.15</ecNumber>
    </recommendedName>
    <alternativeName>
        <fullName evidence="10">Prolyl-tRNA synthetase</fullName>
        <shortName evidence="10">ProRS</shortName>
    </alternativeName>
</protein>
<evidence type="ECO:0000256" key="2">
    <source>
        <dbReference type="ARBA" id="ARBA00011738"/>
    </source>
</evidence>
<dbReference type="CDD" id="cd04334">
    <property type="entry name" value="ProRS-INS"/>
    <property type="match status" value="1"/>
</dbReference>
<dbReference type="InterPro" id="IPR033730">
    <property type="entry name" value="ProRS_core_prok"/>
</dbReference>
<dbReference type="EC" id="6.1.1.15" evidence="10"/>
<evidence type="ECO:0000256" key="8">
    <source>
        <dbReference type="ARBA" id="ARBA00023146"/>
    </source>
</evidence>
<dbReference type="Pfam" id="PF03129">
    <property type="entry name" value="HGTP_anticodon"/>
    <property type="match status" value="1"/>
</dbReference>
<dbReference type="EMBL" id="SHNO01000001">
    <property type="protein sequence ID" value="MCX2978485.1"/>
    <property type="molecule type" value="Genomic_DNA"/>
</dbReference>
<dbReference type="GO" id="GO:0004827">
    <property type="term" value="F:proline-tRNA ligase activity"/>
    <property type="evidence" value="ECO:0007669"/>
    <property type="project" value="UniProtKB-EC"/>
</dbReference>
<gene>
    <name evidence="10" type="primary">proS</name>
    <name evidence="12" type="ORF">EYC82_14050</name>
</gene>
<dbReference type="HAMAP" id="MF_01569">
    <property type="entry name" value="Pro_tRNA_synth_type1"/>
    <property type="match status" value="1"/>
</dbReference>
<dbReference type="Gene3D" id="3.30.930.10">
    <property type="entry name" value="Bira Bifunctional Protein, Domain 2"/>
    <property type="match status" value="2"/>
</dbReference>
<sequence length="569" mass="61485">MRTSQYLIATQKETPADAEIISHQLMLRAGLIRKLAAGLYTWLPLGLRVLRKVEAVVRAEMEAVGAQEVSMPVVQPAELWEESGRWEQYGPELLRIADRHQRPFCLGPTHEEVITSLVRDEVKSYKQLPLNLYQIQTKVRDEIRPRFGIMRSREFLMKDAYSFHLDQVSLENTYATMFDAYSAIFAYLGLEFRPVIADTGSIGGSASHEFHVLADSGEDAIAFSNGSTYAANVEMAEAIAPPGERPAPAADCAKVATPGVKSIEALADFLGIDATASVKTLVVEGAAEGELIALVLRGDHQLNSVKAGKLEAVAEPLCMASEEAVRAACGAGFGSLGPIGLPFSVVVDRSAAQLADFCCGANEDGYHCTGVNWDRDCPLGDIADLREVCAGDPSPDGTGTLDIKRGIEVGHIFQLGTKYSEAMNATVLNENGKSIAMTMGCYGIGVSRIVAAAIEQNHDDKGIVWPSAMAPFQVAIIPLNLQKSEAVADCAEALYAQLCGAGIEVLMDDRNERPGVKFADMELIGIPHRVVIGDRALAEGNLEYKHRKGEDSELIPKDHIVSFLQEKLG</sequence>
<evidence type="ECO:0000256" key="10">
    <source>
        <dbReference type="HAMAP-Rule" id="MF_01569"/>
    </source>
</evidence>
<dbReference type="InterPro" id="IPR004500">
    <property type="entry name" value="Pro-tRNA-synth_IIa_bac-type"/>
</dbReference>
<dbReference type="InterPro" id="IPR004154">
    <property type="entry name" value="Anticodon-bd"/>
</dbReference>
<evidence type="ECO:0000256" key="1">
    <source>
        <dbReference type="ARBA" id="ARBA00004496"/>
    </source>
</evidence>
<keyword evidence="8 10" id="KW-0030">Aminoacyl-tRNA synthetase</keyword>
<dbReference type="SUPFAM" id="SSF55681">
    <property type="entry name" value="Class II aaRS and biotin synthetases"/>
    <property type="match status" value="1"/>
</dbReference>
<keyword evidence="3 10" id="KW-0963">Cytoplasm</keyword>
<feature type="domain" description="Aminoacyl-transfer RNA synthetases class-II family profile" evidence="11">
    <location>
        <begin position="38"/>
        <end position="466"/>
    </location>
</feature>
<dbReference type="PRINTS" id="PR01046">
    <property type="entry name" value="TRNASYNTHPRO"/>
</dbReference>
<comment type="subcellular location">
    <subcellularLocation>
        <location evidence="1 10">Cytoplasm</location>
    </subcellularLocation>
</comment>
<dbReference type="PIRSF" id="PIRSF001535">
    <property type="entry name" value="ProRS_1"/>
    <property type="match status" value="1"/>
</dbReference>
<dbReference type="InterPro" id="IPR036621">
    <property type="entry name" value="Anticodon-bd_dom_sf"/>
</dbReference>
<dbReference type="InterPro" id="IPR023717">
    <property type="entry name" value="Pro-tRNA-Synthase_IIa_type1"/>
</dbReference>
<dbReference type="InterPro" id="IPR006195">
    <property type="entry name" value="aa-tRNA-synth_II"/>
</dbReference>
<dbReference type="SUPFAM" id="SSF55826">
    <property type="entry name" value="YbaK/ProRS associated domain"/>
    <property type="match status" value="1"/>
</dbReference>
<dbReference type="InterPro" id="IPR036754">
    <property type="entry name" value="YbaK/aa-tRNA-synt-asso_dom_sf"/>
</dbReference>
<dbReference type="Pfam" id="PF04073">
    <property type="entry name" value="tRNA_edit"/>
    <property type="match status" value="1"/>
</dbReference>
<comment type="catalytic activity">
    <reaction evidence="9 10">
        <text>tRNA(Pro) + L-proline + ATP = L-prolyl-tRNA(Pro) + AMP + diphosphate</text>
        <dbReference type="Rhea" id="RHEA:14305"/>
        <dbReference type="Rhea" id="RHEA-COMP:9700"/>
        <dbReference type="Rhea" id="RHEA-COMP:9702"/>
        <dbReference type="ChEBI" id="CHEBI:30616"/>
        <dbReference type="ChEBI" id="CHEBI:33019"/>
        <dbReference type="ChEBI" id="CHEBI:60039"/>
        <dbReference type="ChEBI" id="CHEBI:78442"/>
        <dbReference type="ChEBI" id="CHEBI:78532"/>
        <dbReference type="ChEBI" id="CHEBI:456215"/>
        <dbReference type="EC" id="6.1.1.15"/>
    </reaction>
</comment>